<accession>K1TCD1</accession>
<dbReference type="InterPro" id="IPR006059">
    <property type="entry name" value="SBP"/>
</dbReference>
<comment type="caution">
    <text evidence="1">The sequence shown here is derived from an EMBL/GenBank/DDBJ whole genome shotgun (WGS) entry which is preliminary data.</text>
</comment>
<protein>
    <submittedName>
        <fullName evidence="1">Glycerol-3-phosphate ABC transporter, glycerol-3-phosphate-binding protein</fullName>
    </submittedName>
</protein>
<dbReference type="Gene3D" id="3.40.190.10">
    <property type="entry name" value="Periplasmic binding protein-like II"/>
    <property type="match status" value="1"/>
</dbReference>
<dbReference type="Pfam" id="PF13416">
    <property type="entry name" value="SBP_bac_8"/>
    <property type="match status" value="1"/>
</dbReference>
<sequence length="134" mass="15405">MAVGGSCVVMFDPDNDPAQVDATWEFVQFMVSAEEQFQFHQATGYIPVNKTVYDLPEADKWFEENPMYKVAIDCIHASNPNVQEPFDIINWEIDSVIKTHMLAFANGEETLDECHDRIVEECNERLDDYHLAND</sequence>
<organism evidence="1">
    <name type="scientific">human gut metagenome</name>
    <dbReference type="NCBI Taxonomy" id="408170"/>
    <lineage>
        <taxon>unclassified sequences</taxon>
        <taxon>metagenomes</taxon>
        <taxon>organismal metagenomes</taxon>
    </lineage>
</organism>
<evidence type="ECO:0000313" key="1">
    <source>
        <dbReference type="EMBL" id="EKC64120.1"/>
    </source>
</evidence>
<dbReference type="SUPFAM" id="SSF53850">
    <property type="entry name" value="Periplasmic binding protein-like II"/>
    <property type="match status" value="1"/>
</dbReference>
<gene>
    <name evidence="1" type="ORF">LEA_10987</name>
</gene>
<reference evidence="1" key="1">
    <citation type="journal article" date="2013" name="Environ. Microbiol.">
        <title>Microbiota from the distal guts of lean and obese adolescents exhibit partial functional redundancy besides clear differences in community structure.</title>
        <authorList>
            <person name="Ferrer M."/>
            <person name="Ruiz A."/>
            <person name="Lanza F."/>
            <person name="Haange S.B."/>
            <person name="Oberbach A."/>
            <person name="Till H."/>
            <person name="Bargiela R."/>
            <person name="Campoy C."/>
            <person name="Segura M.T."/>
            <person name="Richter M."/>
            <person name="von Bergen M."/>
            <person name="Seifert J."/>
            <person name="Suarez A."/>
        </authorList>
    </citation>
    <scope>NUCLEOTIDE SEQUENCE</scope>
</reference>
<dbReference type="EMBL" id="AJWY01007394">
    <property type="protein sequence ID" value="EKC64120.1"/>
    <property type="molecule type" value="Genomic_DNA"/>
</dbReference>
<name>K1TCD1_9ZZZZ</name>
<dbReference type="AlphaFoldDB" id="K1TCD1"/>
<proteinExistence type="predicted"/>